<accession>A0A8J2LJJ4</accession>
<dbReference type="Proteomes" id="UP000708208">
    <property type="component" value="Unassembled WGS sequence"/>
</dbReference>
<name>A0A8J2LJJ4_9HEXA</name>
<feature type="region of interest" description="Disordered" evidence="1">
    <location>
        <begin position="39"/>
        <end position="60"/>
    </location>
</feature>
<feature type="region of interest" description="Disordered" evidence="1">
    <location>
        <begin position="348"/>
        <end position="426"/>
    </location>
</feature>
<dbReference type="AlphaFoldDB" id="A0A8J2LJJ4"/>
<sequence length="538" mass="59661">MTLIKKESCGGQNDFGMTTRLEDTTGMWYVDTDMKDPSDNFPDGWDQDRGADLGAPWGSSKPQSILTDANGYNVSTDDESTARCITNISSASSSISWAEDAVEAELTQKIFLMWEDIQEVCVGSVIEKPLDMPLLVFQECLNWKRAFPTQELSRFTRILFSQMEALPVPTVLEKEVEKLSPISSMAYESTSPESLSSQSNCSTPNPEKSSLFVTSWLADCQKSQSECDSKDDFVNMNDLEASLHLSRSPLLTAKGPWDLSSQKHIYTDSESNEYNLYAEIPPGHLRSERRDSGQLRVQRPISSSVKAHLLTPLPTEISHARIFRQGLNRTPPQFDSARLYDFELSGSSTARVPKGKTAPVQSVCPSSEVSSSKARSSGPRRTNSKMPNPDVYRNGGSRKINGVYDDKGEGHGMQSYSGSRMSTSESFQNMGNISSTTKVMKNSYSSGFVAGQPKATSWSRHSSSIQESYSFMSHNSGNNHPGGDVQYMKTELHENVNGNFKGLNTRPIFNDDEGINPTNKLQPVRPFLYWLLDKVSPT</sequence>
<proteinExistence type="predicted"/>
<protein>
    <submittedName>
        <fullName evidence="2">Uncharacterized protein</fullName>
    </submittedName>
</protein>
<feature type="compositionally biased region" description="Polar residues" evidence="1">
    <location>
        <begin position="414"/>
        <end position="426"/>
    </location>
</feature>
<keyword evidence="3" id="KW-1185">Reference proteome</keyword>
<comment type="caution">
    <text evidence="2">The sequence shown here is derived from an EMBL/GenBank/DDBJ whole genome shotgun (WGS) entry which is preliminary data.</text>
</comment>
<evidence type="ECO:0000313" key="3">
    <source>
        <dbReference type="Proteomes" id="UP000708208"/>
    </source>
</evidence>
<gene>
    <name evidence="2" type="ORF">AFUS01_LOCUS47030</name>
</gene>
<evidence type="ECO:0000256" key="1">
    <source>
        <dbReference type="SAM" id="MobiDB-lite"/>
    </source>
</evidence>
<organism evidence="2 3">
    <name type="scientific">Allacma fusca</name>
    <dbReference type="NCBI Taxonomy" id="39272"/>
    <lineage>
        <taxon>Eukaryota</taxon>
        <taxon>Metazoa</taxon>
        <taxon>Ecdysozoa</taxon>
        <taxon>Arthropoda</taxon>
        <taxon>Hexapoda</taxon>
        <taxon>Collembola</taxon>
        <taxon>Symphypleona</taxon>
        <taxon>Sminthuridae</taxon>
        <taxon>Allacma</taxon>
    </lineage>
</organism>
<reference evidence="2" key="1">
    <citation type="submission" date="2021-06" db="EMBL/GenBank/DDBJ databases">
        <authorList>
            <person name="Hodson N. C."/>
            <person name="Mongue J. A."/>
            <person name="Jaron S. K."/>
        </authorList>
    </citation>
    <scope>NUCLEOTIDE SEQUENCE</scope>
</reference>
<evidence type="ECO:0000313" key="2">
    <source>
        <dbReference type="EMBL" id="CAG7838007.1"/>
    </source>
</evidence>
<feature type="compositionally biased region" description="Low complexity" evidence="1">
    <location>
        <begin position="360"/>
        <end position="377"/>
    </location>
</feature>
<dbReference type="EMBL" id="CAJVCH010571624">
    <property type="protein sequence ID" value="CAG7838007.1"/>
    <property type="molecule type" value="Genomic_DNA"/>
</dbReference>